<gene>
    <name evidence="1" type="ORF">S01H1_57560</name>
</gene>
<proteinExistence type="predicted"/>
<dbReference type="SUPFAM" id="SSF48695">
    <property type="entry name" value="Multiheme cytochromes"/>
    <property type="match status" value="1"/>
</dbReference>
<name>X0VSY1_9ZZZZ</name>
<reference evidence="1" key="1">
    <citation type="journal article" date="2014" name="Front. Microbiol.">
        <title>High frequency of phylogenetically diverse reductive dehalogenase-homologous genes in deep subseafloor sedimentary metagenomes.</title>
        <authorList>
            <person name="Kawai M."/>
            <person name="Futagami T."/>
            <person name="Toyoda A."/>
            <person name="Takaki Y."/>
            <person name="Nishi S."/>
            <person name="Hori S."/>
            <person name="Arai W."/>
            <person name="Tsubouchi T."/>
            <person name="Morono Y."/>
            <person name="Uchiyama I."/>
            <person name="Ito T."/>
            <person name="Fujiyama A."/>
            <person name="Inagaki F."/>
            <person name="Takami H."/>
        </authorList>
    </citation>
    <scope>NUCLEOTIDE SEQUENCE</scope>
    <source>
        <strain evidence="1">Expedition CK06-06</strain>
    </source>
</reference>
<protein>
    <recommendedName>
        <fullName evidence="2">Cytochrome c7-like domain-containing protein</fullName>
    </recommendedName>
</protein>
<sequence>MTETGMDYCAGCHGSDFRGGDVGVSCYTCHNGPSGHPAEGWLVKTSESFHGLAASDRGLASCAACHGEDYEGGISGTSCKTCHTSQSGHPSEGWMVKGDSNFHGVRLSQTGTQYCAGCHGSDFQGGDAGVNCFTCHNGPSGHPYGWFDKNSSNYHGARIASEGPTSCTVCHGSDSSGGISGVACSDCH</sequence>
<dbReference type="EMBL" id="BARS01037542">
    <property type="protein sequence ID" value="GAG14267.1"/>
    <property type="molecule type" value="Genomic_DNA"/>
</dbReference>
<dbReference type="Gene3D" id="3.90.10.10">
    <property type="entry name" value="Cytochrome C3"/>
    <property type="match status" value="2"/>
</dbReference>
<dbReference type="InterPro" id="IPR036280">
    <property type="entry name" value="Multihaem_cyt_sf"/>
</dbReference>
<dbReference type="AlphaFoldDB" id="X0VSY1"/>
<organism evidence="1">
    <name type="scientific">marine sediment metagenome</name>
    <dbReference type="NCBI Taxonomy" id="412755"/>
    <lineage>
        <taxon>unclassified sequences</taxon>
        <taxon>metagenomes</taxon>
        <taxon>ecological metagenomes</taxon>
    </lineage>
</organism>
<accession>X0VSY1</accession>
<evidence type="ECO:0008006" key="2">
    <source>
        <dbReference type="Google" id="ProtNLM"/>
    </source>
</evidence>
<dbReference type="PROSITE" id="PS50231">
    <property type="entry name" value="RICIN_B_LECTIN"/>
    <property type="match status" value="1"/>
</dbReference>
<evidence type="ECO:0000313" key="1">
    <source>
        <dbReference type="EMBL" id="GAG14267.1"/>
    </source>
</evidence>
<comment type="caution">
    <text evidence="1">The sequence shown here is derived from an EMBL/GenBank/DDBJ whole genome shotgun (WGS) entry which is preliminary data.</text>
</comment>